<protein>
    <submittedName>
        <fullName evidence="2">Uncharacterized protein</fullName>
    </submittedName>
</protein>
<feature type="region of interest" description="Disordered" evidence="1">
    <location>
        <begin position="129"/>
        <end position="155"/>
    </location>
</feature>
<evidence type="ECO:0000256" key="1">
    <source>
        <dbReference type="SAM" id="MobiDB-lite"/>
    </source>
</evidence>
<dbReference type="Proteomes" id="UP000838763">
    <property type="component" value="Unassembled WGS sequence"/>
</dbReference>
<name>A0A9P1MDJ1_9PEZI</name>
<organism evidence="2 3">
    <name type="scientific">Parascedosporium putredinis</name>
    <dbReference type="NCBI Taxonomy" id="1442378"/>
    <lineage>
        <taxon>Eukaryota</taxon>
        <taxon>Fungi</taxon>
        <taxon>Dikarya</taxon>
        <taxon>Ascomycota</taxon>
        <taxon>Pezizomycotina</taxon>
        <taxon>Sordariomycetes</taxon>
        <taxon>Hypocreomycetidae</taxon>
        <taxon>Microascales</taxon>
        <taxon>Microascaceae</taxon>
        <taxon>Parascedosporium</taxon>
    </lineage>
</organism>
<reference evidence="2" key="1">
    <citation type="submission" date="2022-11" db="EMBL/GenBank/DDBJ databases">
        <authorList>
            <person name="Scott C."/>
            <person name="Bruce N."/>
        </authorList>
    </citation>
    <scope>NUCLEOTIDE SEQUENCE</scope>
</reference>
<proteinExistence type="predicted"/>
<evidence type="ECO:0000313" key="3">
    <source>
        <dbReference type="Proteomes" id="UP000838763"/>
    </source>
</evidence>
<comment type="caution">
    <text evidence="2">The sequence shown here is derived from an EMBL/GenBank/DDBJ whole genome shotgun (WGS) entry which is preliminary data.</text>
</comment>
<dbReference type="AlphaFoldDB" id="A0A9P1MDJ1"/>
<evidence type="ECO:0000313" key="2">
    <source>
        <dbReference type="EMBL" id="CAI4217377.1"/>
    </source>
</evidence>
<sequence>MFAHPVVNFGLGSKELMCKSPPPLHSLRKHPHHHHCHHRHRHLRRLRRLLPPRPHPATTRLIALDARRVCDGATGRNGGHCKLVPHEELAKLTPRFGQARAAELVRFQRRHIACLAAVCALVDAQLGEPADPPPDVTAAGGDSRDDDEGRETEFRDVETVDIYLEAGLFDEAKEKVETLRAVMPEIDVRVWEPPRLESPD</sequence>
<gene>
    <name evidence="2" type="ORF">PPNO1_LOCUS6990</name>
</gene>
<dbReference type="EMBL" id="CALLCH030000016">
    <property type="protein sequence ID" value="CAI4217377.1"/>
    <property type="molecule type" value="Genomic_DNA"/>
</dbReference>
<dbReference type="OrthoDB" id="429143at2759"/>
<keyword evidence="3" id="KW-1185">Reference proteome</keyword>
<accession>A0A9P1MDJ1</accession>